<dbReference type="AlphaFoldDB" id="A0A2K9PS60"/>
<evidence type="ECO:0000313" key="2">
    <source>
        <dbReference type="EMBL" id="AUP79638.1"/>
    </source>
</evidence>
<dbReference type="Pfam" id="PF00188">
    <property type="entry name" value="CAP"/>
    <property type="match status" value="1"/>
</dbReference>
<dbReference type="PANTHER" id="PTHR31157">
    <property type="entry name" value="SCP DOMAIN-CONTAINING PROTEIN"/>
    <property type="match status" value="1"/>
</dbReference>
<evidence type="ECO:0000313" key="3">
    <source>
        <dbReference type="Proteomes" id="UP000235826"/>
    </source>
</evidence>
<gene>
    <name evidence="2" type="ORF">C1H87_13345</name>
</gene>
<dbReference type="RefSeq" id="WP_102756291.1">
    <property type="nucleotide sequence ID" value="NZ_CP025791.1"/>
</dbReference>
<dbReference type="CDD" id="cd05379">
    <property type="entry name" value="CAP_bacterial"/>
    <property type="match status" value="1"/>
</dbReference>
<dbReference type="Proteomes" id="UP000235826">
    <property type="component" value="Chromosome"/>
</dbReference>
<dbReference type="Gene3D" id="3.40.33.10">
    <property type="entry name" value="CAP"/>
    <property type="match status" value="1"/>
</dbReference>
<keyword evidence="3" id="KW-1185">Reference proteome</keyword>
<proteinExistence type="predicted"/>
<sequence>MKNFLLKTGLTLAFLTLLTCNIGCSKDDPVGDIEKEITIDMANEILQIVNNHRTSIGKQILEVNTLAENLAEEHNMFMIGQGDISHDNFSKRADRLFDEENAKGVGENVAFKQVSAEQVMTAWLNSSDHRKNIEGNFTHIGISVVKSQSGVYYYTQLFLRK</sequence>
<organism evidence="2 3">
    <name type="scientific">Flavivirga eckloniae</name>
    <dbReference type="NCBI Taxonomy" id="1803846"/>
    <lineage>
        <taxon>Bacteria</taxon>
        <taxon>Pseudomonadati</taxon>
        <taxon>Bacteroidota</taxon>
        <taxon>Flavobacteriia</taxon>
        <taxon>Flavobacteriales</taxon>
        <taxon>Flavobacteriaceae</taxon>
        <taxon>Flavivirga</taxon>
    </lineage>
</organism>
<feature type="domain" description="SCP" evidence="1">
    <location>
        <begin position="47"/>
        <end position="158"/>
    </location>
</feature>
<name>A0A2K9PS60_9FLAO</name>
<evidence type="ECO:0000259" key="1">
    <source>
        <dbReference type="Pfam" id="PF00188"/>
    </source>
</evidence>
<dbReference type="OrthoDB" id="982527at2"/>
<dbReference type="SUPFAM" id="SSF55797">
    <property type="entry name" value="PR-1-like"/>
    <property type="match status" value="1"/>
</dbReference>
<reference evidence="2 3" key="1">
    <citation type="submission" date="2018-01" db="EMBL/GenBank/DDBJ databases">
        <title>Complete genome sequence of Flavivirga eckloniae ECD14 isolated from seaweed Ecklonia cava.</title>
        <authorList>
            <person name="Lee J.H."/>
            <person name="Baik K.S."/>
            <person name="Seong C.N."/>
        </authorList>
    </citation>
    <scope>NUCLEOTIDE SEQUENCE [LARGE SCALE GENOMIC DNA]</scope>
    <source>
        <strain evidence="2 3">ECD14</strain>
    </source>
</reference>
<dbReference type="EMBL" id="CP025791">
    <property type="protein sequence ID" value="AUP79638.1"/>
    <property type="molecule type" value="Genomic_DNA"/>
</dbReference>
<dbReference type="InterPro" id="IPR035940">
    <property type="entry name" value="CAP_sf"/>
</dbReference>
<accession>A0A2K9PS60</accession>
<dbReference type="PANTHER" id="PTHR31157:SF30">
    <property type="entry name" value="SCP DOMAIN-CONTAINING PROTEIN"/>
    <property type="match status" value="1"/>
</dbReference>
<protein>
    <submittedName>
        <fullName evidence="2">CAP domain-containing protein</fullName>
    </submittedName>
</protein>
<dbReference type="InterPro" id="IPR014044">
    <property type="entry name" value="CAP_dom"/>
</dbReference>
<dbReference type="KEGG" id="fek:C1H87_13345"/>